<keyword evidence="2" id="KW-1185">Reference proteome</keyword>
<organism evidence="1 2">
    <name type="scientific">Aquamicrobium defluvii</name>
    <dbReference type="NCBI Taxonomy" id="69279"/>
    <lineage>
        <taxon>Bacteria</taxon>
        <taxon>Pseudomonadati</taxon>
        <taxon>Pseudomonadota</taxon>
        <taxon>Alphaproteobacteria</taxon>
        <taxon>Hyphomicrobiales</taxon>
        <taxon>Phyllobacteriaceae</taxon>
        <taxon>Aquamicrobium</taxon>
    </lineage>
</organism>
<dbReference type="SUPFAM" id="SSF53756">
    <property type="entry name" value="UDP-Glycosyltransferase/glycogen phosphorylase"/>
    <property type="match status" value="1"/>
</dbReference>
<dbReference type="Gene3D" id="3.40.50.2000">
    <property type="entry name" value="Glycogen Phosphorylase B"/>
    <property type="match status" value="2"/>
</dbReference>
<dbReference type="RefSeq" id="WP_133675216.1">
    <property type="nucleotide sequence ID" value="NZ_SNZF01000012.1"/>
</dbReference>
<reference evidence="1 2" key="1">
    <citation type="submission" date="2019-03" db="EMBL/GenBank/DDBJ databases">
        <title>Genomic Encyclopedia of Type Strains, Phase IV (KMG-IV): sequencing the most valuable type-strain genomes for metagenomic binning, comparative biology and taxonomic classification.</title>
        <authorList>
            <person name="Goeker M."/>
        </authorList>
    </citation>
    <scope>NUCLEOTIDE SEQUENCE [LARGE SCALE GENOMIC DNA]</scope>
    <source>
        <strain evidence="1 2">DSM 11603</strain>
    </source>
</reference>
<evidence type="ECO:0000313" key="1">
    <source>
        <dbReference type="EMBL" id="TDR34867.1"/>
    </source>
</evidence>
<comment type="caution">
    <text evidence="1">The sequence shown here is derived from an EMBL/GenBank/DDBJ whole genome shotgun (WGS) entry which is preliminary data.</text>
</comment>
<proteinExistence type="predicted"/>
<sequence length="429" mass="47292">MTGPRILIVTYNWPPRNAIGTHRPYAWAKYWSNAGAQVTVLTAAKRIFDAPLDLHLPDLNGVRVIEVPYGGAGLSLLDQLVRNLKVRSYLKRVRSYLRRSSSSAPADPRSGWRGAAIPLIAELAKDNDFVVSTYGPDASHLIANDAKSANPDIIWVADYRDLWSQNPMAGWSDGVRASIRSLEEGSVGRNADLVTAVSEDMIRQLGEFCKGRLLLAPNGFDLDMEDLEQVFASPSRHCANPLRIVHTGTVYPPHGPTPLLEVLAGMADKGDLELGEVTVDFYGSRVELIVQLMCNPRFRPFLRTPGHVAREDAIEIQREADLLLLLASSAPEGRGVLTGKVFEYISAGRPIICVGSRPDFEIGQLLRRTGTGIVFDYNEPACIAQVIRAQLDGKGSPEWFAPKLEEIGRYTRKKQALALLAELTDDRSR</sequence>
<keyword evidence="1" id="KW-0808">Transferase</keyword>
<dbReference type="GO" id="GO:0016740">
    <property type="term" value="F:transferase activity"/>
    <property type="evidence" value="ECO:0007669"/>
    <property type="project" value="UniProtKB-KW"/>
</dbReference>
<name>A0A4R6YF15_9HYPH</name>
<dbReference type="AlphaFoldDB" id="A0A4R6YF15"/>
<dbReference type="OrthoDB" id="9787293at2"/>
<dbReference type="EMBL" id="SNZF01000012">
    <property type="protein sequence ID" value="TDR34867.1"/>
    <property type="molecule type" value="Genomic_DNA"/>
</dbReference>
<protein>
    <submittedName>
        <fullName evidence="1">Glycosyltransferase involved in cell wall biosynthesis</fullName>
    </submittedName>
</protein>
<accession>A0A4R6YF15</accession>
<gene>
    <name evidence="1" type="ORF">DES43_11279</name>
</gene>
<dbReference type="Proteomes" id="UP000294958">
    <property type="component" value="Unassembled WGS sequence"/>
</dbReference>
<evidence type="ECO:0000313" key="2">
    <source>
        <dbReference type="Proteomes" id="UP000294958"/>
    </source>
</evidence>